<keyword evidence="1" id="KW-1133">Transmembrane helix</keyword>
<feature type="transmembrane region" description="Helical" evidence="1">
    <location>
        <begin position="329"/>
        <end position="349"/>
    </location>
</feature>
<keyword evidence="3" id="KW-1185">Reference proteome</keyword>
<name>A0ABV3GNB6_MICGL</name>
<accession>A0ABV3GNB6</accession>
<evidence type="ECO:0000313" key="2">
    <source>
        <dbReference type="EMBL" id="MEV0973100.1"/>
    </source>
</evidence>
<comment type="caution">
    <text evidence="2">The sequence shown here is derived from an EMBL/GenBank/DDBJ whole genome shotgun (WGS) entry which is preliminary data.</text>
</comment>
<proteinExistence type="predicted"/>
<evidence type="ECO:0000313" key="3">
    <source>
        <dbReference type="Proteomes" id="UP001551675"/>
    </source>
</evidence>
<dbReference type="Gene3D" id="1.10.510.10">
    <property type="entry name" value="Transferase(Phosphotransferase) domain 1"/>
    <property type="match status" value="1"/>
</dbReference>
<organism evidence="2 3">
    <name type="scientific">Microtetraspora glauca</name>
    <dbReference type="NCBI Taxonomy" id="1996"/>
    <lineage>
        <taxon>Bacteria</taxon>
        <taxon>Bacillati</taxon>
        <taxon>Actinomycetota</taxon>
        <taxon>Actinomycetes</taxon>
        <taxon>Streptosporangiales</taxon>
        <taxon>Streptosporangiaceae</taxon>
        <taxon>Microtetraspora</taxon>
    </lineage>
</organism>
<dbReference type="Proteomes" id="UP001551675">
    <property type="component" value="Unassembled WGS sequence"/>
</dbReference>
<keyword evidence="1" id="KW-0472">Membrane</keyword>
<dbReference type="RefSeq" id="WP_358138576.1">
    <property type="nucleotide sequence ID" value="NZ_JBFALK010000020.1"/>
</dbReference>
<dbReference type="EMBL" id="JBFALK010000020">
    <property type="protein sequence ID" value="MEV0973100.1"/>
    <property type="molecule type" value="Genomic_DNA"/>
</dbReference>
<dbReference type="SUPFAM" id="SSF56112">
    <property type="entry name" value="Protein kinase-like (PK-like)"/>
    <property type="match status" value="1"/>
</dbReference>
<sequence>MDDGGSIAGHRLTGRARSGELGTWSEAISPEGTPSGVLRFDPGLVAAPAARERLVAAVSADRRLWQAGQAGLLPVVDLVTARGDIWLVTGRGAMPVVADLLAQGGPPPGPGGVATILMDTAQTLLAVHAAGLAHGAVHPGTIVIGEDGSALLAERGLLEALRGEPASPEGDITAWVALARGLAASWADGPAAALFDQAASAAAARGLAAARDTLVAGRDLLPQGFTTRDQLIRTLHWWSASAVPTAPAPGTAPPARETTGEAVTLLRLPDPAPGTAAPTDVVMRFGPGVPTETTAAQIWRSGATTQFAEETGRDRTPGRRNGRRARRGAWAGSLLLAMLLAVVILWLRFQPATEVLVQRVDVRGPKKAVACDGTATLVGTVTTNGGAGSIRYVWVRSDGVRMTEREQKVLSGDTSVKLPLRWQVTGSGDFKGVATLRVLSPTSSGKPLQDKASFSYRC</sequence>
<evidence type="ECO:0008006" key="4">
    <source>
        <dbReference type="Google" id="ProtNLM"/>
    </source>
</evidence>
<dbReference type="InterPro" id="IPR011009">
    <property type="entry name" value="Kinase-like_dom_sf"/>
</dbReference>
<gene>
    <name evidence="2" type="ORF">AB0I59_31225</name>
</gene>
<reference evidence="2 3" key="1">
    <citation type="submission" date="2024-06" db="EMBL/GenBank/DDBJ databases">
        <title>The Natural Products Discovery Center: Release of the First 8490 Sequenced Strains for Exploring Actinobacteria Biosynthetic Diversity.</title>
        <authorList>
            <person name="Kalkreuter E."/>
            <person name="Kautsar S.A."/>
            <person name="Yang D."/>
            <person name="Bader C.D."/>
            <person name="Teijaro C.N."/>
            <person name="Fluegel L."/>
            <person name="Davis C.M."/>
            <person name="Simpson J.R."/>
            <person name="Lauterbach L."/>
            <person name="Steele A.D."/>
            <person name="Gui C."/>
            <person name="Meng S."/>
            <person name="Li G."/>
            <person name="Viehrig K."/>
            <person name="Ye F."/>
            <person name="Su P."/>
            <person name="Kiefer A.F."/>
            <person name="Nichols A."/>
            <person name="Cepeda A.J."/>
            <person name="Yan W."/>
            <person name="Fan B."/>
            <person name="Jiang Y."/>
            <person name="Adhikari A."/>
            <person name="Zheng C.-J."/>
            <person name="Schuster L."/>
            <person name="Cowan T.M."/>
            <person name="Smanski M.J."/>
            <person name="Chevrette M.G."/>
            <person name="De Carvalho L.P.S."/>
            <person name="Shen B."/>
        </authorList>
    </citation>
    <scope>NUCLEOTIDE SEQUENCE [LARGE SCALE GENOMIC DNA]</scope>
    <source>
        <strain evidence="2 3">NPDC050100</strain>
    </source>
</reference>
<keyword evidence="1" id="KW-0812">Transmembrane</keyword>
<evidence type="ECO:0000256" key="1">
    <source>
        <dbReference type="SAM" id="Phobius"/>
    </source>
</evidence>
<protein>
    <recommendedName>
        <fullName evidence="4">Ig-like domain-containing protein</fullName>
    </recommendedName>
</protein>